<feature type="region of interest" description="Disordered" evidence="1">
    <location>
        <begin position="399"/>
        <end position="426"/>
    </location>
</feature>
<dbReference type="RefSeq" id="XP_049151745.1">
    <property type="nucleotide sequence ID" value="XM_049294599.1"/>
</dbReference>
<accession>A0A9Q8WNS6</accession>
<name>A0A9Q8WNS6_9PEZI</name>
<organism evidence="2 3">
    <name type="scientific">Colletotrichum lupini</name>
    <dbReference type="NCBI Taxonomy" id="145971"/>
    <lineage>
        <taxon>Eukaryota</taxon>
        <taxon>Fungi</taxon>
        <taxon>Dikarya</taxon>
        <taxon>Ascomycota</taxon>
        <taxon>Pezizomycotina</taxon>
        <taxon>Sordariomycetes</taxon>
        <taxon>Hypocreomycetidae</taxon>
        <taxon>Glomerellales</taxon>
        <taxon>Glomerellaceae</taxon>
        <taxon>Colletotrichum</taxon>
        <taxon>Colletotrichum acutatum species complex</taxon>
    </lineage>
</organism>
<protein>
    <submittedName>
        <fullName evidence="2">Uncharacterized protein</fullName>
    </submittedName>
</protein>
<sequence length="460" mass="50466">MDRRWPGYVRRLGGPGPLSQLWMRDQPCCAFVSRCIPSMGTPIIQGVDEGLAWSQTQNQKCLTPPVQRQQISKSPERLMNLTVTAIPDGQSPTTSELARGRTDDQLNYVTGGKTSGFFTGTYKWLFRTLEYVDHLVRITSVMGDEREIADITLQLLARAVEITQKEQGTMPSTTLASRVRTGAGASVGQISSKTAPAHSGVGNRQGSYEHRGRHKNIKDAAPETAQDAGDQGLQPSITPTETMKILGPLPVRRAWRVRPGRASPDISQTPVLEAIMLHERGDLQGSEDQCSKCRRGDGISPECVKMPGIYNGACSNCLLARTSDRPGSSSRPVRSYSAERRSISATISPSIPKEDLIAVWNLIAGVIATQPQECFTEDGSEPPGKKIEDAARLVARSADEWGHTIKEEESDPGKTPKTPSERSRLVRQATRIRETALQIANCARIWGEKLERKKSSSQLR</sequence>
<reference evidence="2" key="1">
    <citation type="journal article" date="2021" name="Mol. Plant Microbe Interact.">
        <title>Complete Genome Sequence of the Plant-Pathogenic Fungus Colletotrichum lupini.</title>
        <authorList>
            <person name="Baroncelli R."/>
            <person name="Pensec F."/>
            <person name="Da Lio D."/>
            <person name="Boufleur T."/>
            <person name="Vicente I."/>
            <person name="Sarrocco S."/>
            <person name="Picot A."/>
            <person name="Baraldi E."/>
            <person name="Sukno S."/>
            <person name="Thon M."/>
            <person name="Le Floch G."/>
        </authorList>
    </citation>
    <scope>NUCLEOTIDE SEQUENCE</scope>
    <source>
        <strain evidence="2">IMI 504893</strain>
    </source>
</reference>
<feature type="region of interest" description="Disordered" evidence="1">
    <location>
        <begin position="168"/>
        <end position="215"/>
    </location>
</feature>
<dbReference type="Pfam" id="PF12511">
    <property type="entry name" value="DUF3716"/>
    <property type="match status" value="1"/>
</dbReference>
<dbReference type="KEGG" id="clup:CLUP02_15675"/>
<dbReference type="InterPro" id="IPR022190">
    <property type="entry name" value="DUF3716"/>
</dbReference>
<dbReference type="AlphaFoldDB" id="A0A9Q8WNS6"/>
<dbReference type="GeneID" id="73349609"/>
<dbReference type="Proteomes" id="UP000830671">
    <property type="component" value="Chromosome 8"/>
</dbReference>
<gene>
    <name evidence="2" type="ORF">CLUP02_15675</name>
</gene>
<feature type="compositionally biased region" description="Basic and acidic residues" evidence="1">
    <location>
        <begin position="399"/>
        <end position="424"/>
    </location>
</feature>
<evidence type="ECO:0000313" key="3">
    <source>
        <dbReference type="Proteomes" id="UP000830671"/>
    </source>
</evidence>
<keyword evidence="3" id="KW-1185">Reference proteome</keyword>
<evidence type="ECO:0000313" key="2">
    <source>
        <dbReference type="EMBL" id="UQC90144.1"/>
    </source>
</evidence>
<dbReference type="EMBL" id="CP019480">
    <property type="protein sequence ID" value="UQC90144.1"/>
    <property type="molecule type" value="Genomic_DNA"/>
</dbReference>
<evidence type="ECO:0000256" key="1">
    <source>
        <dbReference type="SAM" id="MobiDB-lite"/>
    </source>
</evidence>
<proteinExistence type="predicted"/>